<keyword evidence="1" id="KW-1133">Transmembrane helix</keyword>
<keyword evidence="1" id="KW-0472">Membrane</keyword>
<keyword evidence="1" id="KW-0812">Transmembrane</keyword>
<protein>
    <submittedName>
        <fullName evidence="2">Uncharacterized protein</fullName>
    </submittedName>
</protein>
<organism evidence="2 3">
    <name type="scientific">Keratinibaculum paraultunense</name>
    <dbReference type="NCBI Taxonomy" id="1278232"/>
    <lineage>
        <taxon>Bacteria</taxon>
        <taxon>Bacillati</taxon>
        <taxon>Bacillota</taxon>
        <taxon>Tissierellia</taxon>
        <taxon>Tissierellales</taxon>
        <taxon>Tepidimicrobiaceae</taxon>
        <taxon>Keratinibaculum</taxon>
    </lineage>
</organism>
<comment type="caution">
    <text evidence="2">The sequence shown here is derived from an EMBL/GenBank/DDBJ whole genome shotgun (WGS) entry which is preliminary data.</text>
</comment>
<name>A0A4R3KPK2_9FIRM</name>
<dbReference type="RefSeq" id="WP_132029419.1">
    <property type="nucleotide sequence ID" value="NZ_CP068564.1"/>
</dbReference>
<dbReference type="EMBL" id="SMAE01000014">
    <property type="protein sequence ID" value="TCS86618.1"/>
    <property type="molecule type" value="Genomic_DNA"/>
</dbReference>
<accession>A0A4R3KPK2</accession>
<dbReference type="Proteomes" id="UP000294567">
    <property type="component" value="Unassembled WGS sequence"/>
</dbReference>
<reference evidence="2 3" key="1">
    <citation type="submission" date="2019-03" db="EMBL/GenBank/DDBJ databases">
        <title>Genomic Encyclopedia of Type Strains, Phase IV (KMG-IV): sequencing the most valuable type-strain genomes for metagenomic binning, comparative biology and taxonomic classification.</title>
        <authorList>
            <person name="Goeker M."/>
        </authorList>
    </citation>
    <scope>NUCLEOTIDE SEQUENCE [LARGE SCALE GENOMIC DNA]</scope>
    <source>
        <strain evidence="2 3">DSM 26752</strain>
    </source>
</reference>
<gene>
    <name evidence="2" type="ORF">EDD65_11412</name>
</gene>
<keyword evidence="3" id="KW-1185">Reference proteome</keyword>
<dbReference type="OrthoDB" id="9870798at2"/>
<proteinExistence type="predicted"/>
<feature type="transmembrane region" description="Helical" evidence="1">
    <location>
        <begin position="6"/>
        <end position="24"/>
    </location>
</feature>
<sequence length="130" mass="15025">MLTDNQIKILLILVISVCTNIYFITRKTLTPETIALTVNKVANKGKIEYIDLLKEVAWDREDGFWIDKLHIIQSGHSNSVKILGFAAILYDNGNTLIIELGEDKKHKKIKASDIFYLEDNLDFLKYDFYK</sequence>
<evidence type="ECO:0000313" key="2">
    <source>
        <dbReference type="EMBL" id="TCS86618.1"/>
    </source>
</evidence>
<evidence type="ECO:0000256" key="1">
    <source>
        <dbReference type="SAM" id="Phobius"/>
    </source>
</evidence>
<evidence type="ECO:0000313" key="3">
    <source>
        <dbReference type="Proteomes" id="UP000294567"/>
    </source>
</evidence>
<dbReference type="AlphaFoldDB" id="A0A4R3KPK2"/>